<protein>
    <submittedName>
        <fullName evidence="1">CLUMA_CG005390, isoform A</fullName>
    </submittedName>
</protein>
<accession>A0A1J1HWM3</accession>
<sequence>MDELIKQNTKDPVAKILRSVHGELLGLNILMVFLIINGSNHIKHTFEVIGVLHMIFLSNSTIKIKSSSLICR</sequence>
<keyword evidence="2" id="KW-1185">Reference proteome</keyword>
<dbReference type="EMBL" id="CVRI01000021">
    <property type="protein sequence ID" value="CRK91756.1"/>
    <property type="molecule type" value="Genomic_DNA"/>
</dbReference>
<proteinExistence type="predicted"/>
<evidence type="ECO:0000313" key="1">
    <source>
        <dbReference type="EMBL" id="CRK91756.1"/>
    </source>
</evidence>
<evidence type="ECO:0000313" key="2">
    <source>
        <dbReference type="Proteomes" id="UP000183832"/>
    </source>
</evidence>
<dbReference type="Proteomes" id="UP000183832">
    <property type="component" value="Unassembled WGS sequence"/>
</dbReference>
<name>A0A1J1HWM3_9DIPT</name>
<gene>
    <name evidence="1" type="ORF">CLUMA_CG005390</name>
</gene>
<dbReference type="AlphaFoldDB" id="A0A1J1HWM3"/>
<organism evidence="1 2">
    <name type="scientific">Clunio marinus</name>
    <dbReference type="NCBI Taxonomy" id="568069"/>
    <lineage>
        <taxon>Eukaryota</taxon>
        <taxon>Metazoa</taxon>
        <taxon>Ecdysozoa</taxon>
        <taxon>Arthropoda</taxon>
        <taxon>Hexapoda</taxon>
        <taxon>Insecta</taxon>
        <taxon>Pterygota</taxon>
        <taxon>Neoptera</taxon>
        <taxon>Endopterygota</taxon>
        <taxon>Diptera</taxon>
        <taxon>Nematocera</taxon>
        <taxon>Chironomoidea</taxon>
        <taxon>Chironomidae</taxon>
        <taxon>Clunio</taxon>
    </lineage>
</organism>
<reference evidence="1 2" key="1">
    <citation type="submission" date="2015-04" db="EMBL/GenBank/DDBJ databases">
        <authorList>
            <person name="Syromyatnikov M.Y."/>
            <person name="Popov V.N."/>
        </authorList>
    </citation>
    <scope>NUCLEOTIDE SEQUENCE [LARGE SCALE GENOMIC DNA]</scope>
</reference>